<gene>
    <name evidence="1" type="ORF">TM448A00065_0001</name>
</gene>
<protein>
    <submittedName>
        <fullName evidence="1">Uncharacterized protein</fullName>
    </submittedName>
</protein>
<organism evidence="1">
    <name type="scientific">viral metagenome</name>
    <dbReference type="NCBI Taxonomy" id="1070528"/>
    <lineage>
        <taxon>unclassified sequences</taxon>
        <taxon>metagenomes</taxon>
        <taxon>organismal metagenomes</taxon>
    </lineage>
</organism>
<accession>A0A6H1Z9J2</accession>
<proteinExistence type="predicted"/>
<name>A0A6H1Z9J2_9ZZZZ</name>
<dbReference type="EMBL" id="MT143972">
    <property type="protein sequence ID" value="QJA43955.1"/>
    <property type="molecule type" value="Genomic_DNA"/>
</dbReference>
<reference evidence="1" key="1">
    <citation type="submission" date="2020-03" db="EMBL/GenBank/DDBJ databases">
        <title>The deep terrestrial virosphere.</title>
        <authorList>
            <person name="Holmfeldt K."/>
            <person name="Nilsson E."/>
            <person name="Simone D."/>
            <person name="Lopez-Fernandez M."/>
            <person name="Wu X."/>
            <person name="de Brujin I."/>
            <person name="Lundin D."/>
            <person name="Andersson A."/>
            <person name="Bertilsson S."/>
            <person name="Dopson M."/>
        </authorList>
    </citation>
    <scope>NUCLEOTIDE SEQUENCE</scope>
    <source>
        <strain evidence="1">TM448A00065</strain>
    </source>
</reference>
<sequence>MAENIVIGGTYPDLFMRNVSGTVDLFYRNPAGVETQITSGGSMLVPWREDEFTAGAGQTAFTLSFAPPDTNSVTLSVNGVLYDDVADWTVVGTAVTWLDTPFALEVGDKVLIRYISA</sequence>
<evidence type="ECO:0000313" key="1">
    <source>
        <dbReference type="EMBL" id="QJA43955.1"/>
    </source>
</evidence>
<dbReference type="AlphaFoldDB" id="A0A6H1Z9J2"/>